<sequence>MRVSESVLSVLLAIYTGHAAAEKYNGTCEGDNPVKLRIGNGGAGQSGLVKALAESFIKSKTDDCQNDPFQVEWVKGDTTETINNLKDGSVDIGITYHETAEKIAISGGIAEGCKYKDENSTEACFENCDDYVEKPCYTFRDHFYLTGPKKSSTGITDDDDITETFSKIYNSAEAGNARFLSRFDKSATNIKDSELWINIGQVPWATTYSKWYHQYMDYPLQALKAAINLGEYTITDRGTYLTLQNQEENITDDINIYKSGENIPELLNPADIIISKKAEDKDLASDFVQWVLSEDGQKVIVNFHKEDGFCLYKGFPVEDGDDVEPTECKWDLNASDESDESGDLSAEARRSVRAMRWRS</sequence>
<dbReference type="STRING" id="1392250.A0A2I2GNW4"/>
<dbReference type="PANTHER" id="PTHR37945:SF1">
    <property type="entry name" value="EXTRACELLULAR TUNGSTATE BINDING PROTEIN"/>
    <property type="match status" value="1"/>
</dbReference>
<comment type="caution">
    <text evidence="4">The sequence shown here is derived from an EMBL/GenBank/DDBJ whole genome shotgun (WGS) entry which is preliminary data.</text>
</comment>
<dbReference type="InterPro" id="IPR024370">
    <property type="entry name" value="PBP_domain"/>
</dbReference>
<reference evidence="4 5" key="1">
    <citation type="submission" date="2016-12" db="EMBL/GenBank/DDBJ databases">
        <title>The genomes of Aspergillus section Nigri reveals drivers in fungal speciation.</title>
        <authorList>
            <consortium name="DOE Joint Genome Institute"/>
            <person name="Vesth T.C."/>
            <person name="Nybo J."/>
            <person name="Theobald S."/>
            <person name="Brandl J."/>
            <person name="Frisvad J.C."/>
            <person name="Nielsen K.F."/>
            <person name="Lyhne E.K."/>
            <person name="Kogle M.E."/>
            <person name="Kuo A."/>
            <person name="Riley R."/>
            <person name="Clum A."/>
            <person name="Nolan M."/>
            <person name="Lipzen A."/>
            <person name="Salamov A."/>
            <person name="Henrissat B."/>
            <person name="Wiebenga A."/>
            <person name="De Vries R.P."/>
            <person name="Grigoriev I.V."/>
            <person name="Mortensen U.H."/>
            <person name="Andersen M.R."/>
            <person name="Baker S.E."/>
        </authorList>
    </citation>
    <scope>NUCLEOTIDE SEQUENCE [LARGE SCALE GENOMIC DNA]</scope>
    <source>
        <strain evidence="4 5">IBT 23096</strain>
    </source>
</reference>
<dbReference type="PANTHER" id="PTHR37945">
    <property type="entry name" value="EXTRACELLULAR TUNGSTATE BINDING PROTEIN"/>
    <property type="match status" value="1"/>
</dbReference>
<dbReference type="EMBL" id="MSFO01000001">
    <property type="protein sequence ID" value="PLB54565.1"/>
    <property type="molecule type" value="Genomic_DNA"/>
</dbReference>
<dbReference type="Gene3D" id="3.40.190.10">
    <property type="entry name" value="Periplasmic binding protein-like II"/>
    <property type="match status" value="2"/>
</dbReference>
<dbReference type="VEuPathDB" id="FungiDB:P170DRAFT_470027"/>
<keyword evidence="2" id="KW-0732">Signal</keyword>
<dbReference type="GeneID" id="36560397"/>
<feature type="region of interest" description="Disordered" evidence="1">
    <location>
        <begin position="326"/>
        <end position="359"/>
    </location>
</feature>
<gene>
    <name evidence="4" type="ORF">P170DRAFT_470027</name>
</gene>
<keyword evidence="5" id="KW-1185">Reference proteome</keyword>
<protein>
    <recommendedName>
        <fullName evidence="3">PBP domain-containing protein</fullName>
    </recommendedName>
</protein>
<feature type="domain" description="PBP" evidence="3">
    <location>
        <begin position="31"/>
        <end position="294"/>
    </location>
</feature>
<feature type="chain" id="PRO_5014129606" description="PBP domain-containing protein" evidence="2">
    <location>
        <begin position="22"/>
        <end position="359"/>
    </location>
</feature>
<dbReference type="SUPFAM" id="SSF53850">
    <property type="entry name" value="Periplasmic binding protein-like II"/>
    <property type="match status" value="1"/>
</dbReference>
<evidence type="ECO:0000259" key="3">
    <source>
        <dbReference type="Pfam" id="PF12849"/>
    </source>
</evidence>
<name>A0A2I2GNW4_9EURO</name>
<dbReference type="RefSeq" id="XP_024709867.1">
    <property type="nucleotide sequence ID" value="XM_024852699.1"/>
</dbReference>
<dbReference type="Pfam" id="PF12849">
    <property type="entry name" value="PBP_like_2"/>
    <property type="match status" value="1"/>
</dbReference>
<evidence type="ECO:0000256" key="1">
    <source>
        <dbReference type="SAM" id="MobiDB-lite"/>
    </source>
</evidence>
<proteinExistence type="predicted"/>
<dbReference type="Proteomes" id="UP000234275">
    <property type="component" value="Unassembled WGS sequence"/>
</dbReference>
<organism evidence="4 5">
    <name type="scientific">Aspergillus steynii IBT 23096</name>
    <dbReference type="NCBI Taxonomy" id="1392250"/>
    <lineage>
        <taxon>Eukaryota</taxon>
        <taxon>Fungi</taxon>
        <taxon>Dikarya</taxon>
        <taxon>Ascomycota</taxon>
        <taxon>Pezizomycotina</taxon>
        <taxon>Eurotiomycetes</taxon>
        <taxon>Eurotiomycetidae</taxon>
        <taxon>Eurotiales</taxon>
        <taxon>Aspergillaceae</taxon>
        <taxon>Aspergillus</taxon>
        <taxon>Aspergillus subgen. Circumdati</taxon>
    </lineage>
</organism>
<evidence type="ECO:0000256" key="2">
    <source>
        <dbReference type="SAM" id="SignalP"/>
    </source>
</evidence>
<feature type="signal peptide" evidence="2">
    <location>
        <begin position="1"/>
        <end position="21"/>
    </location>
</feature>
<evidence type="ECO:0000313" key="5">
    <source>
        <dbReference type="Proteomes" id="UP000234275"/>
    </source>
</evidence>
<dbReference type="OrthoDB" id="10260248at2759"/>
<evidence type="ECO:0000313" key="4">
    <source>
        <dbReference type="EMBL" id="PLB54565.1"/>
    </source>
</evidence>
<dbReference type="AlphaFoldDB" id="A0A2I2GNW4"/>
<dbReference type="InterPro" id="IPR052738">
    <property type="entry name" value="ABC-Tungstate_binding"/>
</dbReference>
<accession>A0A2I2GNW4</accession>